<evidence type="ECO:0000313" key="3">
    <source>
        <dbReference type="Proteomes" id="UP000734823"/>
    </source>
</evidence>
<organism evidence="2 3">
    <name type="scientific">Actinokineospora xionganensis</name>
    <dbReference type="NCBI Taxonomy" id="2684470"/>
    <lineage>
        <taxon>Bacteria</taxon>
        <taxon>Bacillati</taxon>
        <taxon>Actinomycetota</taxon>
        <taxon>Actinomycetes</taxon>
        <taxon>Pseudonocardiales</taxon>
        <taxon>Pseudonocardiaceae</taxon>
        <taxon>Actinokineospora</taxon>
    </lineage>
</organism>
<evidence type="ECO:0000313" key="2">
    <source>
        <dbReference type="EMBL" id="MBC6447733.1"/>
    </source>
</evidence>
<keyword evidence="1" id="KW-1133">Transmembrane helix</keyword>
<feature type="transmembrane region" description="Helical" evidence="1">
    <location>
        <begin position="115"/>
        <end position="135"/>
    </location>
</feature>
<keyword evidence="1" id="KW-0812">Transmembrane</keyword>
<name>A0ABR7L4X6_9PSEU</name>
<feature type="transmembrane region" description="Helical" evidence="1">
    <location>
        <begin position="66"/>
        <end position="87"/>
    </location>
</feature>
<dbReference type="InterPro" id="IPR021213">
    <property type="entry name" value="DUF2567"/>
</dbReference>
<comment type="caution">
    <text evidence="2">The sequence shown here is derived from an EMBL/GenBank/DDBJ whole genome shotgun (WGS) entry which is preliminary data.</text>
</comment>
<gene>
    <name evidence="2" type="ORF">GPZ80_11170</name>
</gene>
<proteinExistence type="predicted"/>
<evidence type="ECO:0000256" key="1">
    <source>
        <dbReference type="SAM" id="Phobius"/>
    </source>
</evidence>
<protein>
    <submittedName>
        <fullName evidence="2">DUF2567 domain-containing protein</fullName>
    </submittedName>
</protein>
<dbReference type="EMBL" id="JABVED010000005">
    <property type="protein sequence ID" value="MBC6447733.1"/>
    <property type="molecule type" value="Genomic_DNA"/>
</dbReference>
<sequence>MAVGWLWSRLAPAQLVIIGEAGKLFQVRGESLHRFHDLVLFVLLGLGAGIVTGAGVWMLRERRGPVVMLAAVIGSAVAAWLAAQVGVSWAEARYMVTGAPKVGDVVAVAPRLESLWAVIAWPLGTAMAYGLAAAWNGHDDLGRRLG</sequence>
<reference evidence="2 3" key="1">
    <citation type="submission" date="2020-06" db="EMBL/GenBank/DDBJ databases">
        <title>Actinokineospora xiongansis sp. nov., isolated from soil of Baiyangdian.</title>
        <authorList>
            <person name="Zhang X."/>
        </authorList>
    </citation>
    <scope>NUCLEOTIDE SEQUENCE [LARGE SCALE GENOMIC DNA]</scope>
    <source>
        <strain evidence="2 3">HBU206404</strain>
    </source>
</reference>
<feature type="transmembrane region" description="Helical" evidence="1">
    <location>
        <begin position="38"/>
        <end position="59"/>
    </location>
</feature>
<keyword evidence="3" id="KW-1185">Reference proteome</keyword>
<accession>A0ABR7L4X6</accession>
<dbReference type="Pfam" id="PF10821">
    <property type="entry name" value="DUF2567"/>
    <property type="match status" value="1"/>
</dbReference>
<keyword evidence="1" id="KW-0472">Membrane</keyword>
<dbReference type="Proteomes" id="UP000734823">
    <property type="component" value="Unassembled WGS sequence"/>
</dbReference>